<dbReference type="SUPFAM" id="SSF52540">
    <property type="entry name" value="P-loop containing nucleoside triphosphate hydrolases"/>
    <property type="match status" value="1"/>
</dbReference>
<dbReference type="HAMAP" id="MF_04146">
    <property type="entry name" value="TERL_T4"/>
    <property type="match status" value="1"/>
</dbReference>
<evidence type="ECO:0000256" key="2">
    <source>
        <dbReference type="ARBA" id="ARBA00022741"/>
    </source>
</evidence>
<keyword evidence="4 5" id="KW-0231">Viral genome packaging</keyword>
<comment type="similarity">
    <text evidence="5">Belongs to the Tequatrovirus large terminase family.</text>
</comment>
<reference evidence="7 8" key="1">
    <citation type="journal article" date="2017" name="Sci. Rep.">
        <title>Characterization and diversity of phages infecting Aeromonas salmonicida subsp. salmonicida.</title>
        <authorList>
            <person name="Vincent A.T."/>
            <person name="Paquet V.E."/>
            <person name="Bernatchez A."/>
            <person name="Tremblay D.M."/>
            <person name="Moineau S."/>
            <person name="Charette S.J."/>
        </authorList>
    </citation>
    <scope>NUCLEOTIDE SEQUENCE [LARGE SCALE GENOMIC DNA]</scope>
</reference>
<dbReference type="GO" id="GO:0019073">
    <property type="term" value="P:viral DNA genome packaging"/>
    <property type="evidence" value="ECO:0007669"/>
    <property type="project" value="UniProtKB-UniRule"/>
</dbReference>
<evidence type="ECO:0000256" key="3">
    <source>
        <dbReference type="ARBA" id="ARBA00022840"/>
    </source>
</evidence>
<keyword evidence="5" id="KW-0255">Endonuclease</keyword>
<keyword evidence="5" id="KW-0460">Magnesium</keyword>
<feature type="binding site" evidence="5">
    <location>
        <position position="193"/>
    </location>
    <ligand>
        <name>ATP</name>
        <dbReference type="ChEBI" id="CHEBI:30616"/>
    </ligand>
</feature>
<keyword evidence="5" id="KW-0540">Nuclease</keyword>
<keyword evidence="5" id="KW-0378">Hydrolase</keyword>
<dbReference type="GO" id="GO:0098009">
    <property type="term" value="C:viral terminase, large subunit"/>
    <property type="evidence" value="ECO:0007669"/>
    <property type="project" value="UniProtKB-UniRule"/>
</dbReference>
<dbReference type="InterPro" id="IPR027417">
    <property type="entry name" value="P-loop_NTPase"/>
</dbReference>
<dbReference type="InterPro" id="IPR044267">
    <property type="entry name" value="Terminase_large_su_gp17-like"/>
</dbReference>
<proteinExistence type="inferred from homology"/>
<feature type="binding site" evidence="5">
    <location>
        <position position="129"/>
    </location>
    <ligand>
        <name>ATP</name>
        <dbReference type="ChEBI" id="CHEBI:30616"/>
    </ligand>
</feature>
<evidence type="ECO:0000256" key="1">
    <source>
        <dbReference type="ARBA" id="ARBA00022612"/>
    </source>
</evidence>
<evidence type="ECO:0000256" key="4">
    <source>
        <dbReference type="ARBA" id="ARBA00023219"/>
    </source>
</evidence>
<dbReference type="GO" id="GO:0005524">
    <property type="term" value="F:ATP binding"/>
    <property type="evidence" value="ECO:0007669"/>
    <property type="project" value="UniProtKB-KW"/>
</dbReference>
<sequence>MAAVYTDDHPLGMPHPSTLKREMREDGEWVLSNHDDKWYPSTFDRYMKLQGVKRVKIQSDDPSMFRTFKDKTNKRTRYLGLPNLKRANIKIKWTKEMLAERKRCKEDIVYFAENYCCIEHIDYGIIRVQLRDYQKDMLRIMAGNRLMAANLSRQLGKTTVVAIFLAHFVCFNSAKNVGILAHKASMSAEVLHRTKQALELLPDFLQPGIVEWNKGSITLGNGCAIGAFSSSPDAVRGNSFALIYVDEVAFIPNFTDAWMAIQPVISSGRRSKILMTTTPNGLNHWYDIWTAAITPNSSGDGSKSGFVPYTATWSSVKERLYSDGKELSGSDSYFDDGYSWSSKTIAGSALDAFQQEHNTAFQGTSGTLINGTKLSKLNWIDIPPQDNFTMFEEPKEGRKYIATLDSAEGRGQDYHAMHIFDITEFPYKQVAVYHSNTTSHLILPDVLLKYLNMYFQPYIYIELNSTGVSIAKSLYSELDYENVICDSYQDLGLKQTKRSKAIGCSTLKDLIEKDKLILNHKKSIMELRTFSEKGVSWAAEEGFHDDLVMSLVIFAWLTTQERFSDFTENDDMRLANEVFRKEMEELNDDYMPMVIVDDGEDTFEVTHKGMSFV</sequence>
<dbReference type="GO" id="GO:0004519">
    <property type="term" value="F:endonuclease activity"/>
    <property type="evidence" value="ECO:0007669"/>
    <property type="project" value="UniProtKB-UniRule"/>
</dbReference>
<dbReference type="InterPro" id="IPR035421">
    <property type="entry name" value="Terminase_6C"/>
</dbReference>
<feature type="binding site" evidence="5">
    <location>
        <position position="462"/>
    </location>
    <ligand>
        <name>Mg(2+)</name>
        <dbReference type="ChEBI" id="CHEBI:18420"/>
        <label>2</label>
        <note>catalytic; for nuclease activity</note>
    </ligand>
</feature>
<feature type="site" description="Modulates nuclease activity" evidence="5">
    <location>
        <position position="413"/>
    </location>
</feature>
<comment type="subunit">
    <text evidence="5">Interacts with the terminase small subunit; the active complex is probably heterooligomeric. Interacts with the portal protein.</text>
</comment>
<dbReference type="EMBL" id="KY290948">
    <property type="protein sequence ID" value="APU00625.1"/>
    <property type="molecule type" value="Genomic_DNA"/>
</dbReference>
<dbReference type="GO" id="GO:0051276">
    <property type="term" value="P:chromosome organization"/>
    <property type="evidence" value="ECO:0007669"/>
    <property type="project" value="UniProtKB-UniRule"/>
</dbReference>
<evidence type="ECO:0000313" key="8">
    <source>
        <dbReference type="Proteomes" id="UP000222894"/>
    </source>
</evidence>
<feature type="binding site" evidence="5">
    <location>
        <position position="405"/>
    </location>
    <ligand>
        <name>Mg(2+)</name>
        <dbReference type="ChEBI" id="CHEBI:18420"/>
        <label>1</label>
        <note>catalytic; for nuclease activity</note>
    </ligand>
</feature>
<feature type="domain" description="Terminase large subunit gp17-like C-terminal" evidence="6">
    <location>
        <begin position="403"/>
        <end position="574"/>
    </location>
</feature>
<accession>A0A219Y9H7</accession>
<keyword evidence="1 5" id="KW-1188">Viral release from host cell</keyword>
<evidence type="ECO:0000259" key="6">
    <source>
        <dbReference type="Pfam" id="PF17289"/>
    </source>
</evidence>
<comment type="cofactor">
    <cofactor evidence="5">
        <name>Mg(2+)</name>
        <dbReference type="ChEBI" id="CHEBI:18420"/>
    </cofactor>
    <text evidence="5">ATPase activity requires 1 Mg(2+) ion per subunit. Nuclease activity probably requires 2 Mg(2+) ions per subunit.</text>
</comment>
<name>A0A219Y9H7_9CAUD</name>
<dbReference type="Gene3D" id="3.30.420.240">
    <property type="match status" value="1"/>
</dbReference>
<evidence type="ECO:0000313" key="7">
    <source>
        <dbReference type="EMBL" id="APU00625.1"/>
    </source>
</evidence>
<dbReference type="EC" id="3.1.21.-" evidence="5"/>
<dbReference type="Pfam" id="PF17289">
    <property type="entry name" value="Terminase_6C"/>
    <property type="match status" value="1"/>
</dbReference>
<comment type="domain">
    <text evidence="5">The N-terminus contains an ATPase domain. The C-terminus contains an endonuclease domain.</text>
</comment>
<keyword evidence="5" id="KW-0479">Metal-binding</keyword>
<dbReference type="EC" id="3.6.4.-" evidence="5"/>
<feature type="active site" description="For ATPase activity" evidence="5">
    <location>
        <position position="247"/>
    </location>
</feature>
<dbReference type="Proteomes" id="UP000222894">
    <property type="component" value="Genome"/>
</dbReference>
<feature type="short sequence motif" description="Walker B motif" evidence="5">
    <location>
        <begin position="242"/>
        <end position="247"/>
    </location>
</feature>
<evidence type="ECO:0000256" key="5">
    <source>
        <dbReference type="HAMAP-Rule" id="MF_04146"/>
    </source>
</evidence>
<dbReference type="Pfam" id="PF03237">
    <property type="entry name" value="Terminase_6N"/>
    <property type="match status" value="1"/>
</dbReference>
<dbReference type="GO" id="GO:0016887">
    <property type="term" value="F:ATP hydrolysis activity"/>
    <property type="evidence" value="ECO:0007669"/>
    <property type="project" value="InterPro"/>
</dbReference>
<dbReference type="GO" id="GO:0046872">
    <property type="term" value="F:metal ion binding"/>
    <property type="evidence" value="ECO:0007669"/>
    <property type="project" value="UniProtKB-UniRule"/>
</dbReference>
<feature type="binding site" evidence="5">
    <location>
        <position position="405"/>
    </location>
    <ligand>
        <name>Mg(2+)</name>
        <dbReference type="ChEBI" id="CHEBI:18420"/>
        <label>2</label>
        <note>catalytic; for nuclease activity</note>
    </ligand>
</feature>
<feature type="short sequence motif" description="Walker A motif" evidence="5">
    <location>
        <begin position="152"/>
        <end position="158"/>
    </location>
</feature>
<feature type="binding site" evidence="5">
    <location>
        <position position="546"/>
    </location>
    <ligand>
        <name>Mg(2+)</name>
        <dbReference type="ChEBI" id="CHEBI:18420"/>
        <label>1</label>
        <note>catalytic; for nuclease activity</note>
    </ligand>
</feature>
<organism evidence="7 8">
    <name type="scientific">Aeromonas phage 44RR2.8t.2</name>
    <dbReference type="NCBI Taxonomy" id="1932900"/>
    <lineage>
        <taxon>Viruses</taxon>
        <taxon>Duplodnaviria</taxon>
        <taxon>Heunggongvirae</taxon>
        <taxon>Uroviricota</taxon>
        <taxon>Caudoviricetes</taxon>
        <taxon>Pantevenvirales</taxon>
        <taxon>Straboviridae</taxon>
        <taxon>Biquartavirus</taxon>
        <taxon>Biquartavirus 44RR2</taxon>
    </lineage>
</organism>
<feature type="short sequence motif" description="ATPase coupling" evidence="5">
    <location>
        <begin position="276"/>
        <end position="278"/>
    </location>
</feature>
<feature type="binding site" evidence="5">
    <location>
        <position position="134"/>
    </location>
    <ligand>
        <name>ATP</name>
        <dbReference type="ChEBI" id="CHEBI:30616"/>
    </ligand>
</feature>
<dbReference type="Gene3D" id="3.40.50.300">
    <property type="entry name" value="P-loop containing nucleotide triphosphate hydrolases"/>
    <property type="match status" value="1"/>
</dbReference>
<protein>
    <recommendedName>
        <fullName evidence="5">Terminase, large subunit</fullName>
    </recommendedName>
    <alternativeName>
        <fullName evidence="5">DNA-packaging protein</fullName>
    </alternativeName>
    <domain>
        <recommendedName>
            <fullName evidence="5">ATPase</fullName>
            <ecNumber evidence="5">3.6.4.-</ecNumber>
        </recommendedName>
    </domain>
    <domain>
        <recommendedName>
            <fullName evidence="5">Endonuclease</fullName>
            <ecNumber evidence="5">3.1.21.-</ecNumber>
        </recommendedName>
    </domain>
</protein>
<keyword evidence="3 5" id="KW-0067">ATP-binding</keyword>
<comment type="function">
    <text evidence="5">The terminase large subunit acts as an ATP driven molecular motor necessary for viral DNA translocation into empty capsids and as an endonuclease that cuts the viral genome to initiate and to end a packaging reaction. The terminase lies at a unique vertex of the procapsid and is composed of two subunits, a small terminase subunit involved in viral DNA recognition (packaging sequence), and a large terminase subunit possessing endonucleolytic and ATPase activities. Both terminase subunits heterooligomerize and are docked on the portal protein to form the packaging machine. The terminase large subunit exhibits endonuclease activity and cleaves the viral genome concatemer. Once the capsid is packaged with the DNA, the terminase complex is substituted by the tail.</text>
</comment>
<keyword evidence="2 5" id="KW-0547">Nucleotide-binding</keyword>